<dbReference type="GO" id="GO:0043952">
    <property type="term" value="P:protein transport by the Sec complex"/>
    <property type="evidence" value="ECO:0007669"/>
    <property type="project" value="UniProtKB-UniRule"/>
</dbReference>
<feature type="compositionally biased region" description="Basic and acidic residues" evidence="10">
    <location>
        <begin position="76"/>
        <end position="99"/>
    </location>
</feature>
<dbReference type="OrthoDB" id="9805743at2"/>
<keyword evidence="12" id="KW-1185">Reference proteome</keyword>
<keyword evidence="4 9" id="KW-0812">Transmembrane</keyword>
<dbReference type="AlphaFoldDB" id="A0A7J5BF37"/>
<dbReference type="Proteomes" id="UP000433493">
    <property type="component" value="Unassembled WGS sequence"/>
</dbReference>
<evidence type="ECO:0000313" key="11">
    <source>
        <dbReference type="EMBL" id="KAB1644876.1"/>
    </source>
</evidence>
<dbReference type="PANTHER" id="PTHR33910">
    <property type="entry name" value="PROTEIN TRANSLOCASE SUBUNIT SECE"/>
    <property type="match status" value="1"/>
</dbReference>
<dbReference type="GO" id="GO:0065002">
    <property type="term" value="P:intracellular protein transmembrane transport"/>
    <property type="evidence" value="ECO:0007669"/>
    <property type="project" value="UniProtKB-UniRule"/>
</dbReference>
<dbReference type="RefSeq" id="WP_158050889.1">
    <property type="nucleotide sequence ID" value="NZ_WBKB01000001.1"/>
</dbReference>
<comment type="caution">
    <text evidence="11">The sequence shown here is derived from an EMBL/GenBank/DDBJ whole genome shotgun (WGS) entry which is preliminary data.</text>
</comment>
<proteinExistence type="inferred from homology"/>
<evidence type="ECO:0000256" key="2">
    <source>
        <dbReference type="ARBA" id="ARBA00022448"/>
    </source>
</evidence>
<keyword evidence="2 9" id="KW-0813">Transport</keyword>
<comment type="subcellular location">
    <subcellularLocation>
        <location evidence="9">Cell membrane</location>
        <topology evidence="9">Single-pass membrane protein</topology>
    </subcellularLocation>
    <subcellularLocation>
        <location evidence="1">Membrane</location>
    </subcellularLocation>
</comment>
<dbReference type="Gene3D" id="1.20.5.1030">
    <property type="entry name" value="Preprotein translocase secy subunit"/>
    <property type="match status" value="1"/>
</dbReference>
<organism evidence="11 12">
    <name type="scientific">Gulosibacter chungangensis</name>
    <dbReference type="NCBI Taxonomy" id="979746"/>
    <lineage>
        <taxon>Bacteria</taxon>
        <taxon>Bacillati</taxon>
        <taxon>Actinomycetota</taxon>
        <taxon>Actinomycetes</taxon>
        <taxon>Micrococcales</taxon>
        <taxon>Microbacteriaceae</taxon>
        <taxon>Gulosibacter</taxon>
    </lineage>
</organism>
<dbReference type="Pfam" id="PF00584">
    <property type="entry name" value="SecE"/>
    <property type="match status" value="1"/>
</dbReference>
<evidence type="ECO:0000256" key="8">
    <source>
        <dbReference type="ARBA" id="ARBA00023136"/>
    </source>
</evidence>
<dbReference type="HAMAP" id="MF_00422">
    <property type="entry name" value="SecE"/>
    <property type="match status" value="1"/>
</dbReference>
<dbReference type="GO" id="GO:0008320">
    <property type="term" value="F:protein transmembrane transporter activity"/>
    <property type="evidence" value="ECO:0007669"/>
    <property type="project" value="UniProtKB-UniRule"/>
</dbReference>
<dbReference type="GO" id="GO:0006605">
    <property type="term" value="P:protein targeting"/>
    <property type="evidence" value="ECO:0007669"/>
    <property type="project" value="UniProtKB-UniRule"/>
</dbReference>
<comment type="function">
    <text evidence="9">Essential subunit of the Sec protein translocation channel SecYEG. Clamps together the 2 halves of SecY. May contact the channel plug during translocation.</text>
</comment>
<evidence type="ECO:0000313" key="12">
    <source>
        <dbReference type="Proteomes" id="UP000433493"/>
    </source>
</evidence>
<dbReference type="GO" id="GO:0005886">
    <property type="term" value="C:plasma membrane"/>
    <property type="evidence" value="ECO:0007669"/>
    <property type="project" value="UniProtKB-SubCell"/>
</dbReference>
<dbReference type="SMR" id="A0A7J5BF37"/>
<keyword evidence="7 9" id="KW-0811">Translocation</keyword>
<feature type="compositionally biased region" description="Acidic residues" evidence="10">
    <location>
        <begin position="22"/>
        <end position="41"/>
    </location>
</feature>
<evidence type="ECO:0000256" key="9">
    <source>
        <dbReference type="HAMAP-Rule" id="MF_00422"/>
    </source>
</evidence>
<evidence type="ECO:0000256" key="10">
    <source>
        <dbReference type="SAM" id="MobiDB-lite"/>
    </source>
</evidence>
<feature type="transmembrane region" description="Helical" evidence="9">
    <location>
        <begin position="128"/>
        <end position="149"/>
    </location>
</feature>
<keyword evidence="5 9" id="KW-0653">Protein transport</keyword>
<keyword evidence="6 9" id="KW-1133">Transmembrane helix</keyword>
<dbReference type="EMBL" id="WBKB01000001">
    <property type="protein sequence ID" value="KAB1644876.1"/>
    <property type="molecule type" value="Genomic_DNA"/>
</dbReference>
<evidence type="ECO:0000256" key="3">
    <source>
        <dbReference type="ARBA" id="ARBA00022475"/>
    </source>
</evidence>
<evidence type="ECO:0000256" key="5">
    <source>
        <dbReference type="ARBA" id="ARBA00022927"/>
    </source>
</evidence>
<evidence type="ECO:0000256" key="6">
    <source>
        <dbReference type="ARBA" id="ARBA00022989"/>
    </source>
</evidence>
<comment type="similarity">
    <text evidence="9">Belongs to the SecE/SEC61-gamma family.</text>
</comment>
<evidence type="ECO:0000256" key="1">
    <source>
        <dbReference type="ARBA" id="ARBA00004370"/>
    </source>
</evidence>
<evidence type="ECO:0000256" key="7">
    <source>
        <dbReference type="ARBA" id="ARBA00023010"/>
    </source>
</evidence>
<comment type="subunit">
    <text evidence="9">Component of the Sec protein translocase complex. Heterotrimer consisting of SecY, SecE and SecG subunits. The heterotrimers can form oligomers, although 1 heterotrimer is thought to be able to translocate proteins. Interacts with the ribosome. Interacts with SecDF, and other proteins may be involved. Interacts with SecA.</text>
</comment>
<name>A0A7J5BF37_9MICO</name>
<dbReference type="PANTHER" id="PTHR33910:SF1">
    <property type="entry name" value="PROTEIN TRANSLOCASE SUBUNIT SECE"/>
    <property type="match status" value="1"/>
</dbReference>
<feature type="compositionally biased region" description="Low complexity" evidence="10">
    <location>
        <begin position="60"/>
        <end position="75"/>
    </location>
</feature>
<dbReference type="InterPro" id="IPR038379">
    <property type="entry name" value="SecE_sf"/>
</dbReference>
<protein>
    <recommendedName>
        <fullName evidence="9">Protein translocase subunit SecE</fullName>
    </recommendedName>
</protein>
<sequence>MATGTSGDERDDELTDATSEAVDAETTDDAEAAADEAEVDEVAAKDSEAEDSDESKGDSSKAVTTAAAGAAAAKTVVKDKREKQGKTAKRSEAEAAAKKKNEKNGLARFFSEVIAEVKKVVTPTRKELWRYVLVVVAFLIIVMALVALFDFVFNYLASWAFGDGMQLFGLSVDQSSDLLPTA</sequence>
<keyword evidence="8 9" id="KW-0472">Membrane</keyword>
<keyword evidence="3 9" id="KW-1003">Cell membrane</keyword>
<feature type="region of interest" description="Disordered" evidence="10">
    <location>
        <begin position="1"/>
        <end position="99"/>
    </location>
</feature>
<accession>A0A7J5BF37</accession>
<evidence type="ECO:0000256" key="4">
    <source>
        <dbReference type="ARBA" id="ARBA00022692"/>
    </source>
</evidence>
<reference evidence="11 12" key="1">
    <citation type="submission" date="2019-09" db="EMBL/GenBank/DDBJ databases">
        <title>Phylogeny of genus Pseudoclavibacter and closely related genus.</title>
        <authorList>
            <person name="Li Y."/>
        </authorList>
    </citation>
    <scope>NUCLEOTIDE SEQUENCE [LARGE SCALE GENOMIC DNA]</scope>
    <source>
        <strain evidence="11 12">KCTC 13959</strain>
    </source>
</reference>
<dbReference type="InterPro" id="IPR005807">
    <property type="entry name" value="SecE_bac"/>
</dbReference>
<dbReference type="InterPro" id="IPR001901">
    <property type="entry name" value="Translocase_SecE/Sec61-g"/>
</dbReference>
<gene>
    <name evidence="9 11" type="primary">secE</name>
    <name evidence="11" type="ORF">F8O05_00975</name>
</gene>
<dbReference type="GO" id="GO:0009306">
    <property type="term" value="P:protein secretion"/>
    <property type="evidence" value="ECO:0007669"/>
    <property type="project" value="UniProtKB-UniRule"/>
</dbReference>
<dbReference type="NCBIfam" id="TIGR00964">
    <property type="entry name" value="secE_bact"/>
    <property type="match status" value="1"/>
</dbReference>